<dbReference type="PANTHER" id="PTHR30290">
    <property type="entry name" value="PERIPLASMIC BINDING COMPONENT OF ABC TRANSPORTER"/>
    <property type="match status" value="1"/>
</dbReference>
<keyword evidence="5" id="KW-0571">Peptide transport</keyword>
<accession>A0A376H7V5</accession>
<dbReference type="InterPro" id="IPR039424">
    <property type="entry name" value="SBP_5"/>
</dbReference>
<dbReference type="OrthoDB" id="2255988at2"/>
<dbReference type="AlphaFoldDB" id="A0A376H7V5"/>
<sequence>MRNKGKKRMLFLLVVASVIGFSGCSYQKESKATAQASSVVNLMEQSEIGSMDTLSTQDTASINAQVNVFDGLYQIDDTNKVAPAIAKDFPNISDDGLTYTITLREDATWSNGEPVTAKDFIYAWKRLATPANQANYMFLLDGTFKNGTEIINGEKDPSELGAKATDEYTIEIQLEQPVPYLTSILAFTPFFPQNEAFVTEKGDAYGTSSENILTNGPFLMKNWDQASSTWDLEKNEDYYNRDAIKLENIHYEVIKEAVTGYNLFNEGQLDMADIYGEYVKQNAANEELQTVLTSYIHYFKMNQKRDGKDTIFANENVRKAVYYAIDKEALVKDVLSDGSEAINGFIPNNFVFNPETGKDFREDAPLEGPDKATALAYWQKATADIGDKISIEMLTKDTDADKKVAEFIQDQLQTVLPGLTVEIKSVPLNNSIELTRKSDYELAIGTWGPDYQDPMTYLYNLVSPNNTNYENKDYDQLIADSNTTYANDLATRWDTMIKAEKLLVEETAGIVPIYQRARSIMVNPSLKGVYYPTFGPSTIIKYAYMEE</sequence>
<dbReference type="FunFam" id="3.90.76.10:FF:000001">
    <property type="entry name" value="Oligopeptide ABC transporter substrate-binding protein"/>
    <property type="match status" value="1"/>
</dbReference>
<dbReference type="SUPFAM" id="SSF53850">
    <property type="entry name" value="Periplasmic binding protein-like II"/>
    <property type="match status" value="1"/>
</dbReference>
<protein>
    <submittedName>
        <fullName evidence="8">Pheromone binding protein</fullName>
    </submittedName>
</protein>
<dbReference type="GO" id="GO:0030288">
    <property type="term" value="C:outer membrane-bounded periplasmic space"/>
    <property type="evidence" value="ECO:0007669"/>
    <property type="project" value="UniProtKB-ARBA"/>
</dbReference>
<dbReference type="PROSITE" id="PS51257">
    <property type="entry name" value="PROKAR_LIPOPROTEIN"/>
    <property type="match status" value="1"/>
</dbReference>
<feature type="domain" description="Solute-binding protein family 5" evidence="7">
    <location>
        <begin position="80"/>
        <end position="468"/>
    </location>
</feature>
<keyword evidence="3" id="KW-0813">Transport</keyword>
<evidence type="ECO:0000256" key="5">
    <source>
        <dbReference type="ARBA" id="ARBA00022856"/>
    </source>
</evidence>
<proteinExistence type="inferred from homology"/>
<dbReference type="GO" id="GO:1904680">
    <property type="term" value="F:peptide transmembrane transporter activity"/>
    <property type="evidence" value="ECO:0007669"/>
    <property type="project" value="TreeGrafter"/>
</dbReference>
<feature type="chain" id="PRO_5016640340" evidence="6">
    <location>
        <begin position="28"/>
        <end position="547"/>
    </location>
</feature>
<dbReference type="PIRSF" id="PIRSF002741">
    <property type="entry name" value="MppA"/>
    <property type="match status" value="1"/>
</dbReference>
<evidence type="ECO:0000256" key="3">
    <source>
        <dbReference type="ARBA" id="ARBA00022448"/>
    </source>
</evidence>
<comment type="similarity">
    <text evidence="2">Belongs to the bacterial solute-binding protein 5 family.</text>
</comment>
<dbReference type="InterPro" id="IPR030678">
    <property type="entry name" value="Peptide/Ni-bd"/>
</dbReference>
<dbReference type="FunFam" id="3.10.105.10:FF:000001">
    <property type="entry name" value="Oligopeptide ABC transporter, oligopeptide-binding protein"/>
    <property type="match status" value="1"/>
</dbReference>
<dbReference type="EMBL" id="UFYW01000001">
    <property type="protein sequence ID" value="STD84895.1"/>
    <property type="molecule type" value="Genomic_DNA"/>
</dbReference>
<evidence type="ECO:0000256" key="4">
    <source>
        <dbReference type="ARBA" id="ARBA00022729"/>
    </source>
</evidence>
<keyword evidence="9" id="KW-1185">Reference proteome</keyword>
<dbReference type="Gene3D" id="3.90.76.10">
    <property type="entry name" value="Dipeptide-binding Protein, Domain 1"/>
    <property type="match status" value="1"/>
</dbReference>
<dbReference type="Proteomes" id="UP000254807">
    <property type="component" value="Unassembled WGS sequence"/>
</dbReference>
<evidence type="ECO:0000313" key="8">
    <source>
        <dbReference type="EMBL" id="STD84895.1"/>
    </source>
</evidence>
<evidence type="ECO:0000259" key="7">
    <source>
        <dbReference type="Pfam" id="PF00496"/>
    </source>
</evidence>
<dbReference type="CDD" id="cd08504">
    <property type="entry name" value="PBP2_OppA"/>
    <property type="match status" value="1"/>
</dbReference>
<evidence type="ECO:0000256" key="6">
    <source>
        <dbReference type="SAM" id="SignalP"/>
    </source>
</evidence>
<dbReference type="Pfam" id="PF00496">
    <property type="entry name" value="SBP_bac_5"/>
    <property type="match status" value="1"/>
</dbReference>
<dbReference type="GO" id="GO:0015833">
    <property type="term" value="P:peptide transport"/>
    <property type="evidence" value="ECO:0007669"/>
    <property type="project" value="UniProtKB-KW"/>
</dbReference>
<evidence type="ECO:0000256" key="2">
    <source>
        <dbReference type="ARBA" id="ARBA00005695"/>
    </source>
</evidence>
<organism evidence="8 9">
    <name type="scientific">Enterococcus gallinarum</name>
    <dbReference type="NCBI Taxonomy" id="1353"/>
    <lineage>
        <taxon>Bacteria</taxon>
        <taxon>Bacillati</taxon>
        <taxon>Bacillota</taxon>
        <taxon>Bacilli</taxon>
        <taxon>Lactobacillales</taxon>
        <taxon>Enterococcaceae</taxon>
        <taxon>Enterococcus</taxon>
    </lineage>
</organism>
<dbReference type="InterPro" id="IPR000914">
    <property type="entry name" value="SBP_5_dom"/>
</dbReference>
<dbReference type="Gene3D" id="3.40.190.10">
    <property type="entry name" value="Periplasmic binding protein-like II"/>
    <property type="match status" value="1"/>
</dbReference>
<dbReference type="GO" id="GO:0043190">
    <property type="term" value="C:ATP-binding cassette (ABC) transporter complex"/>
    <property type="evidence" value="ECO:0007669"/>
    <property type="project" value="InterPro"/>
</dbReference>
<name>A0A376H7V5_ENTGA</name>
<gene>
    <name evidence="8" type="primary">oppA_3</name>
    <name evidence="8" type="ORF">NCTC12360_03442</name>
</gene>
<keyword evidence="4 6" id="KW-0732">Signal</keyword>
<keyword evidence="5" id="KW-0653">Protein transport</keyword>
<dbReference type="PANTHER" id="PTHR30290:SF10">
    <property type="entry name" value="PERIPLASMIC OLIGOPEPTIDE-BINDING PROTEIN-RELATED"/>
    <property type="match status" value="1"/>
</dbReference>
<reference evidence="8 9" key="1">
    <citation type="submission" date="2018-06" db="EMBL/GenBank/DDBJ databases">
        <authorList>
            <consortium name="Pathogen Informatics"/>
            <person name="Doyle S."/>
        </authorList>
    </citation>
    <scope>NUCLEOTIDE SEQUENCE [LARGE SCALE GENOMIC DNA]</scope>
    <source>
        <strain evidence="8 9">NCTC12360</strain>
    </source>
</reference>
<dbReference type="Gene3D" id="3.10.105.10">
    <property type="entry name" value="Dipeptide-binding Protein, Domain 3"/>
    <property type="match status" value="1"/>
</dbReference>
<comment type="subcellular location">
    <subcellularLocation>
        <location evidence="1">Cell envelope</location>
    </subcellularLocation>
</comment>
<evidence type="ECO:0000256" key="1">
    <source>
        <dbReference type="ARBA" id="ARBA00004196"/>
    </source>
</evidence>
<feature type="signal peptide" evidence="6">
    <location>
        <begin position="1"/>
        <end position="27"/>
    </location>
</feature>
<dbReference type="RefSeq" id="WP_060814427.1">
    <property type="nucleotide sequence ID" value="NZ_JBHULA010000053.1"/>
</dbReference>
<evidence type="ECO:0000313" key="9">
    <source>
        <dbReference type="Proteomes" id="UP000254807"/>
    </source>
</evidence>